<name>A0A420WVP1_9GAMM</name>
<dbReference type="EMBL" id="RBIN01000006">
    <property type="protein sequence ID" value="RKR02594.1"/>
    <property type="molecule type" value="Genomic_DNA"/>
</dbReference>
<comment type="caution">
    <text evidence="1">The sequence shown here is derived from an EMBL/GenBank/DDBJ whole genome shotgun (WGS) entry which is preliminary data.</text>
</comment>
<dbReference type="OrthoDB" id="5864210at2"/>
<protein>
    <recommendedName>
        <fullName evidence="3">Gp37 protein</fullName>
    </recommendedName>
</protein>
<gene>
    <name evidence="1" type="ORF">C7446_2312</name>
</gene>
<dbReference type="RefSeq" id="WP_121173231.1">
    <property type="nucleotide sequence ID" value="NZ_RBIN01000006.1"/>
</dbReference>
<proteinExistence type="predicted"/>
<dbReference type="AlphaFoldDB" id="A0A420WVP1"/>
<sequence length="183" mass="20818">MNIEEGINLDALHEAILTCIRHRFPALQTVDDYPDDRQRIVAPAVLVELTELAPIPDEDPGTGQLALEAQFEARYIVGFRGLEQQREIRRNVATLAHFVHQQRWGMAIEPARVTACERDEFSPELDQYHVWRLEWSQTLYVGESVWQDEGVPPTNIHVGVAPAIGPEREDRYQRLDPAEEGAG</sequence>
<evidence type="ECO:0008006" key="3">
    <source>
        <dbReference type="Google" id="ProtNLM"/>
    </source>
</evidence>
<evidence type="ECO:0000313" key="2">
    <source>
        <dbReference type="Proteomes" id="UP000281975"/>
    </source>
</evidence>
<accession>A0A420WVP1</accession>
<organism evidence="1 2">
    <name type="scientific">Kushneria sinocarnis</name>
    <dbReference type="NCBI Taxonomy" id="595502"/>
    <lineage>
        <taxon>Bacteria</taxon>
        <taxon>Pseudomonadati</taxon>
        <taxon>Pseudomonadota</taxon>
        <taxon>Gammaproteobacteria</taxon>
        <taxon>Oceanospirillales</taxon>
        <taxon>Halomonadaceae</taxon>
        <taxon>Kushneria</taxon>
    </lineage>
</organism>
<reference evidence="1 2" key="1">
    <citation type="submission" date="2018-10" db="EMBL/GenBank/DDBJ databases">
        <title>Genomic Encyclopedia of Type Strains, Phase IV (KMG-IV): sequencing the most valuable type-strain genomes for metagenomic binning, comparative biology and taxonomic classification.</title>
        <authorList>
            <person name="Goeker M."/>
        </authorList>
    </citation>
    <scope>NUCLEOTIDE SEQUENCE [LARGE SCALE GENOMIC DNA]</scope>
    <source>
        <strain evidence="1 2">DSM 23229</strain>
    </source>
</reference>
<evidence type="ECO:0000313" key="1">
    <source>
        <dbReference type="EMBL" id="RKR02594.1"/>
    </source>
</evidence>
<dbReference type="Proteomes" id="UP000281975">
    <property type="component" value="Unassembled WGS sequence"/>
</dbReference>
<keyword evidence="2" id="KW-1185">Reference proteome</keyword>